<name>A0ABU8XUX2_9PROT</name>
<feature type="chain" id="PRO_5045413170" evidence="2">
    <location>
        <begin position="26"/>
        <end position="113"/>
    </location>
</feature>
<evidence type="ECO:0000256" key="2">
    <source>
        <dbReference type="SAM" id="SignalP"/>
    </source>
</evidence>
<feature type="compositionally biased region" description="Low complexity" evidence="1">
    <location>
        <begin position="93"/>
        <end position="105"/>
    </location>
</feature>
<comment type="caution">
    <text evidence="3">The sequence shown here is derived from an EMBL/GenBank/DDBJ whole genome shotgun (WGS) entry which is preliminary data.</text>
</comment>
<organism evidence="3 4">
    <name type="scientific">Benzoatithermus flavus</name>
    <dbReference type="NCBI Taxonomy" id="3108223"/>
    <lineage>
        <taxon>Bacteria</taxon>
        <taxon>Pseudomonadati</taxon>
        <taxon>Pseudomonadota</taxon>
        <taxon>Alphaproteobacteria</taxon>
        <taxon>Geminicoccales</taxon>
        <taxon>Geminicoccaceae</taxon>
        <taxon>Benzoatithermus</taxon>
    </lineage>
</organism>
<feature type="compositionally biased region" description="Low complexity" evidence="1">
    <location>
        <begin position="51"/>
        <end position="72"/>
    </location>
</feature>
<feature type="compositionally biased region" description="Polar residues" evidence="1">
    <location>
        <begin position="24"/>
        <end position="34"/>
    </location>
</feature>
<sequence length="113" mass="10636">MGKRRLATAALALVAVVPGIGSARAQTAQGTTQVPPLATEPVPTQGGGQAAVGAAIKGSAPGPGAPEAASPGPAAPSPVDQSQAQQGALLKPGDCAGDMAAAAGAKQPCQPKP</sequence>
<dbReference type="EMBL" id="JBBLZC010000009">
    <property type="protein sequence ID" value="MEK0083732.1"/>
    <property type="molecule type" value="Genomic_DNA"/>
</dbReference>
<keyword evidence="2" id="KW-0732">Signal</keyword>
<dbReference type="RefSeq" id="WP_418159576.1">
    <property type="nucleotide sequence ID" value="NZ_JBBLZC010000009.1"/>
</dbReference>
<proteinExistence type="predicted"/>
<evidence type="ECO:0000256" key="1">
    <source>
        <dbReference type="SAM" id="MobiDB-lite"/>
    </source>
</evidence>
<gene>
    <name evidence="3" type="ORF">U1T56_11255</name>
</gene>
<accession>A0ABU8XUX2</accession>
<evidence type="ECO:0000313" key="3">
    <source>
        <dbReference type="EMBL" id="MEK0083732.1"/>
    </source>
</evidence>
<protein>
    <submittedName>
        <fullName evidence="3">Uncharacterized protein</fullName>
    </submittedName>
</protein>
<keyword evidence="4" id="KW-1185">Reference proteome</keyword>
<reference evidence="3 4" key="1">
    <citation type="submission" date="2024-01" db="EMBL/GenBank/DDBJ databases">
        <title>Multi-omics insights into the function and evolution of sodium benzoate biodegradation pathways in Benzoatithermus flavus gen. nov., sp. nov. from hot spring.</title>
        <authorList>
            <person name="Hu C.-J."/>
            <person name="Li W.-J."/>
        </authorList>
    </citation>
    <scope>NUCLEOTIDE SEQUENCE [LARGE SCALE GENOMIC DNA]</scope>
    <source>
        <strain evidence="3 4">SYSU G07066</strain>
    </source>
</reference>
<feature type="signal peptide" evidence="2">
    <location>
        <begin position="1"/>
        <end position="25"/>
    </location>
</feature>
<evidence type="ECO:0000313" key="4">
    <source>
        <dbReference type="Proteomes" id="UP001375743"/>
    </source>
</evidence>
<dbReference type="Proteomes" id="UP001375743">
    <property type="component" value="Unassembled WGS sequence"/>
</dbReference>
<feature type="region of interest" description="Disordered" evidence="1">
    <location>
        <begin position="24"/>
        <end position="113"/>
    </location>
</feature>